<accession>A0A1X2IA87</accession>
<feature type="region of interest" description="Disordered" evidence="1">
    <location>
        <begin position="180"/>
        <end position="214"/>
    </location>
</feature>
<sequence length="1190" mass="132209">MDPNKSVVPDELNTNGMTSTEKSAISSATSGKSKTPKMALGDLVDDQVHSFVIRLDKTTIDPKIEKMYGPFEDTPLWAYPPLAASPKPPHPANNTQQVTNSQTDLTSEIMRLKALIAERQRNNTKQRLEQKPLPQQQASSVLKPAELPSTSVLSSSSTAPPAPGTSVDVVMSTSLGQADMDVQPESEPNVQQSQTPVVSASSTSLPQPSASAVAASTTPTLSSTIDTNTIQEDSVFISTAMQDGDDLVRANSDGQNLLPGAETAIENSQHAERMETVQANGPTLDGAADERANNDFMHSDREHTTRRLSGQTRTDKVNLVDGSSVDHPMDMTHNDDSDSGGRNNISSSNSNNNNNNELNRGIYLSDSDSDLNADEEDNERALLKSEEEKHKSHLAEIRQLQAEANDELGGLDFERKQFEKYIRRLTTLEQQRRRASQVQQSQRTSNSPAGRRETAVMGLVLGHSGEHRKTPATEHLSSSQKRQKTSDNRSIPPQNLGYNRPPPQQRSFGNIHPTNMATSQSSAPGAPRTNALNKKPSTSIGLPSRAALYNKSTDNHQKNEIKPLPGGMDVADYFKEFSDLVRNRAIIDLELERLSTLANSDTSISNHRQAPRTEKLITLDDTTFSCAPFRLINNANKQVSENHKPLRYSESLLLAMMIDGIPNIPTIPPPIRQSLRDILAQAPADFKTSLSHYKNGQVLPGLDSMLNANWTAIKNHGNLELLWVTYTELMVYRYGYSDELASAVLNAQQHHPFCLDIYWQTIFAAQFYTSRSALITEILKSISASRSSPNFNGEPTSVSEKSTEVLLRTLKYNGISGIIDQLLPTANVNLSDAGRLLSISLKRTPSYIYITDHDLCYLWMSVVVYYVYGQLQQDTNRRHWFDRITETGELAPSTNALFLIDWSEIRTHLLSSEEQTVVVTILLEMLSYFCEKAQSNGAKKPLLIAVWRNLVGCLEILKCYGAPGTLMLLKRNMQATWKIKALQPEMADMTFVLEKKISKNHQQVDIDPLVNKVLKSAGAPMKQLPTELFLAYRSAIGLEPKSSNGNRNLLVTAWRLGRPLWQIYNYATLSKLDNMKAIVMNRTAGVSPDLALVQINYLCGLYSSALGVADSFEMLQAQKFKINEFRKMPLAWVNALMVHLIHFWLTLDPFLLQSFLKEVSSPGVLNSITVDDGRFLFLRFKKDCEKLAKN</sequence>
<feature type="compositionally biased region" description="Basic and acidic residues" evidence="1">
    <location>
        <begin position="121"/>
        <end position="130"/>
    </location>
</feature>
<name>A0A1X2IA87_9FUNG</name>
<feature type="compositionally biased region" description="Low complexity" evidence="1">
    <location>
        <begin position="340"/>
        <end position="356"/>
    </location>
</feature>
<evidence type="ECO:0000256" key="1">
    <source>
        <dbReference type="SAM" id="MobiDB-lite"/>
    </source>
</evidence>
<feature type="compositionally biased region" description="Polar residues" evidence="1">
    <location>
        <begin position="505"/>
        <end position="523"/>
    </location>
</feature>
<feature type="region of interest" description="Disordered" evidence="1">
    <location>
        <begin position="121"/>
        <end position="168"/>
    </location>
</feature>
<feature type="compositionally biased region" description="Low complexity" evidence="1">
    <location>
        <begin position="147"/>
        <end position="167"/>
    </location>
</feature>
<comment type="caution">
    <text evidence="2">The sequence shown here is derived from an EMBL/GenBank/DDBJ whole genome shotgun (WGS) entry which is preliminary data.</text>
</comment>
<feature type="compositionally biased region" description="Basic and acidic residues" evidence="1">
    <location>
        <begin position="327"/>
        <end position="336"/>
    </location>
</feature>
<feature type="region of interest" description="Disordered" evidence="1">
    <location>
        <begin position="1"/>
        <end position="36"/>
    </location>
</feature>
<feature type="region of interest" description="Disordered" evidence="1">
    <location>
        <begin position="281"/>
        <end position="381"/>
    </location>
</feature>
<gene>
    <name evidence="2" type="ORF">BCR42DRAFT_419780</name>
</gene>
<feature type="compositionally biased region" description="Basic and acidic residues" evidence="1">
    <location>
        <begin position="288"/>
        <end position="305"/>
    </location>
</feature>
<reference evidence="2 3" key="1">
    <citation type="submission" date="2016-07" db="EMBL/GenBank/DDBJ databases">
        <title>Pervasive Adenine N6-methylation of Active Genes in Fungi.</title>
        <authorList>
            <consortium name="DOE Joint Genome Institute"/>
            <person name="Mondo S.J."/>
            <person name="Dannebaum R.O."/>
            <person name="Kuo R.C."/>
            <person name="Labutti K."/>
            <person name="Haridas S."/>
            <person name="Kuo A."/>
            <person name="Salamov A."/>
            <person name="Ahrendt S.R."/>
            <person name="Lipzen A."/>
            <person name="Sullivan W."/>
            <person name="Andreopoulos W.B."/>
            <person name="Clum A."/>
            <person name="Lindquist E."/>
            <person name="Daum C."/>
            <person name="Ramamoorthy G.K."/>
            <person name="Gryganskyi A."/>
            <person name="Culley D."/>
            <person name="Magnuson J.K."/>
            <person name="James T.Y."/>
            <person name="O'Malley M.A."/>
            <person name="Stajich J.E."/>
            <person name="Spatafora J.W."/>
            <person name="Visel A."/>
            <person name="Grigoriev I.V."/>
        </authorList>
    </citation>
    <scope>NUCLEOTIDE SEQUENCE [LARGE SCALE GENOMIC DNA]</scope>
    <source>
        <strain evidence="2 3">NRRL 1336</strain>
    </source>
</reference>
<protein>
    <submittedName>
        <fullName evidence="2">Uncharacterized protein</fullName>
    </submittedName>
</protein>
<proteinExistence type="predicted"/>
<dbReference type="EMBL" id="MCGE01000018">
    <property type="protein sequence ID" value="ORZ12695.1"/>
    <property type="molecule type" value="Genomic_DNA"/>
</dbReference>
<feature type="compositionally biased region" description="Polar residues" evidence="1">
    <location>
        <begin position="488"/>
        <end position="497"/>
    </location>
</feature>
<evidence type="ECO:0000313" key="3">
    <source>
        <dbReference type="Proteomes" id="UP000193560"/>
    </source>
</evidence>
<organism evidence="2 3">
    <name type="scientific">Absidia repens</name>
    <dbReference type="NCBI Taxonomy" id="90262"/>
    <lineage>
        <taxon>Eukaryota</taxon>
        <taxon>Fungi</taxon>
        <taxon>Fungi incertae sedis</taxon>
        <taxon>Mucoromycota</taxon>
        <taxon>Mucoromycotina</taxon>
        <taxon>Mucoromycetes</taxon>
        <taxon>Mucorales</taxon>
        <taxon>Cunninghamellaceae</taxon>
        <taxon>Absidia</taxon>
    </lineage>
</organism>
<keyword evidence="3" id="KW-1185">Reference proteome</keyword>
<dbReference type="AlphaFoldDB" id="A0A1X2IA87"/>
<feature type="compositionally biased region" description="Polar residues" evidence="1">
    <location>
        <begin position="530"/>
        <end position="541"/>
    </location>
</feature>
<feature type="compositionally biased region" description="Low complexity" evidence="1">
    <location>
        <begin position="204"/>
        <end position="214"/>
    </location>
</feature>
<dbReference type="STRING" id="90262.A0A1X2IA87"/>
<dbReference type="Proteomes" id="UP000193560">
    <property type="component" value="Unassembled WGS sequence"/>
</dbReference>
<feature type="compositionally biased region" description="Polar residues" evidence="1">
    <location>
        <begin position="12"/>
        <end position="33"/>
    </location>
</feature>
<feature type="region of interest" description="Disordered" evidence="1">
    <location>
        <begin position="430"/>
        <end position="542"/>
    </location>
</feature>
<feature type="compositionally biased region" description="Acidic residues" evidence="1">
    <location>
        <begin position="367"/>
        <end position="378"/>
    </location>
</feature>
<feature type="compositionally biased region" description="Polar residues" evidence="1">
    <location>
        <begin position="186"/>
        <end position="203"/>
    </location>
</feature>
<evidence type="ECO:0000313" key="2">
    <source>
        <dbReference type="EMBL" id="ORZ12695.1"/>
    </source>
</evidence>
<dbReference type="OrthoDB" id="2272914at2759"/>